<dbReference type="InterPro" id="IPR000160">
    <property type="entry name" value="GGDEF_dom"/>
</dbReference>
<dbReference type="InterPro" id="IPR043128">
    <property type="entry name" value="Rev_trsase/Diguanyl_cyclase"/>
</dbReference>
<feature type="domain" description="Response regulatory" evidence="4">
    <location>
        <begin position="25"/>
        <end position="141"/>
    </location>
</feature>
<dbReference type="EC" id="2.7.7.65" evidence="1"/>
<proteinExistence type="predicted"/>
<comment type="caution">
    <text evidence="3">Lacks conserved residue(s) required for the propagation of feature annotation.</text>
</comment>
<dbReference type="GO" id="GO:0043709">
    <property type="term" value="P:cell adhesion involved in single-species biofilm formation"/>
    <property type="evidence" value="ECO:0007669"/>
    <property type="project" value="TreeGrafter"/>
</dbReference>
<gene>
    <name evidence="6" type="ORF">F3W81_08180</name>
</gene>
<evidence type="ECO:0000259" key="5">
    <source>
        <dbReference type="PROSITE" id="PS50887"/>
    </source>
</evidence>
<dbReference type="PANTHER" id="PTHR45138">
    <property type="entry name" value="REGULATORY COMPONENTS OF SENSORY TRANSDUCTION SYSTEM"/>
    <property type="match status" value="1"/>
</dbReference>
<dbReference type="InterPro" id="IPR011006">
    <property type="entry name" value="CheY-like_superfamily"/>
</dbReference>
<dbReference type="PROSITE" id="PS50110">
    <property type="entry name" value="RESPONSE_REGULATORY"/>
    <property type="match status" value="1"/>
</dbReference>
<dbReference type="GO" id="GO:0005886">
    <property type="term" value="C:plasma membrane"/>
    <property type="evidence" value="ECO:0007669"/>
    <property type="project" value="TreeGrafter"/>
</dbReference>
<evidence type="ECO:0000256" key="1">
    <source>
        <dbReference type="ARBA" id="ARBA00012528"/>
    </source>
</evidence>
<dbReference type="Proteomes" id="UP000594118">
    <property type="component" value="Chromosome"/>
</dbReference>
<evidence type="ECO:0000256" key="3">
    <source>
        <dbReference type="PROSITE-ProRule" id="PRU00169"/>
    </source>
</evidence>
<feature type="domain" description="GGDEF" evidence="5">
    <location>
        <begin position="341"/>
        <end position="476"/>
    </location>
</feature>
<dbReference type="KEGG" id="pshq:F3W81_08180"/>
<dbReference type="AlphaFoldDB" id="A0A7L9WLJ1"/>
<evidence type="ECO:0000313" key="7">
    <source>
        <dbReference type="Proteomes" id="UP000594118"/>
    </source>
</evidence>
<dbReference type="Gene3D" id="3.40.50.2300">
    <property type="match status" value="1"/>
</dbReference>
<dbReference type="GO" id="GO:0052621">
    <property type="term" value="F:diguanylate cyclase activity"/>
    <property type="evidence" value="ECO:0007669"/>
    <property type="project" value="UniProtKB-EC"/>
</dbReference>
<dbReference type="CDD" id="cd01949">
    <property type="entry name" value="GGDEF"/>
    <property type="match status" value="1"/>
</dbReference>
<dbReference type="FunFam" id="3.30.70.270:FF:000001">
    <property type="entry name" value="Diguanylate cyclase domain protein"/>
    <property type="match status" value="1"/>
</dbReference>
<organism evidence="6 7">
    <name type="scientific">Pseudooceanicola spongiae</name>
    <dbReference type="NCBI Taxonomy" id="2613965"/>
    <lineage>
        <taxon>Bacteria</taxon>
        <taxon>Pseudomonadati</taxon>
        <taxon>Pseudomonadota</taxon>
        <taxon>Alphaproteobacteria</taxon>
        <taxon>Rhodobacterales</taxon>
        <taxon>Paracoccaceae</taxon>
        <taxon>Pseudooceanicola</taxon>
    </lineage>
</organism>
<dbReference type="GO" id="GO:1902201">
    <property type="term" value="P:negative regulation of bacterial-type flagellum-dependent cell motility"/>
    <property type="evidence" value="ECO:0007669"/>
    <property type="project" value="TreeGrafter"/>
</dbReference>
<dbReference type="GO" id="GO:0000160">
    <property type="term" value="P:phosphorelay signal transduction system"/>
    <property type="evidence" value="ECO:0007669"/>
    <property type="project" value="InterPro"/>
</dbReference>
<name>A0A7L9WLJ1_9RHOB</name>
<dbReference type="NCBIfam" id="TIGR00254">
    <property type="entry name" value="GGDEF"/>
    <property type="match status" value="1"/>
</dbReference>
<sequence length="507" mass="54716">MQPEPDARGQDRQTVILVRGHMPGRILILDDNMTRRITLAARLSGAFYDILVASSEGEAHAIIDKARPGVILVADELVCQPAAAFIRALRADPEHRSTTIFVLTAPGGQNGRADLLMAGADEVLPRSEPDEVFRARLRSHERSREMVRTLQMGGDEGQMPGLSEAASQFQGKIAVTLMLPDADQAEAWRAAIGPVEGLQFALAREAEPALPHATERSGLVLLGVLPGAEHRAFRMLAERSAQPDGDEDELLILAPEADSATVIAGYEAGAGAVMTGPFDPAEIRARLIRLRDRLIRRRGLHRALKDGLIAAVTDPLTGLHNRRYALPQLARLSAQALVAEQELAVLVLDLDHFKQVNDAHGHGVGDLALRSMAQTLQDNLRPGDLIARIGGEEFLVALPQTELAAARKIAARLCRAVRETPVLLPGPQQRLRLTVSVGLAMAPPTDRAPEDLIAAADKALYAAKGRGRDQVALLGCRRKPTRRDFAERVGATPPAAPPTGTQMRFLI</sequence>
<dbReference type="InterPro" id="IPR050469">
    <property type="entry name" value="Diguanylate_Cyclase"/>
</dbReference>
<evidence type="ECO:0000313" key="6">
    <source>
        <dbReference type="EMBL" id="QOL80793.1"/>
    </source>
</evidence>
<dbReference type="PROSITE" id="PS50887">
    <property type="entry name" value="GGDEF"/>
    <property type="match status" value="1"/>
</dbReference>
<dbReference type="SUPFAM" id="SSF55073">
    <property type="entry name" value="Nucleotide cyclase"/>
    <property type="match status" value="1"/>
</dbReference>
<reference evidence="6 7" key="1">
    <citation type="submission" date="2019-10" db="EMBL/GenBank/DDBJ databases">
        <title>Pseudopuniceibacterium sp. HQ09 islated from Antarctica.</title>
        <authorList>
            <person name="Liao L."/>
            <person name="Su S."/>
            <person name="Chen B."/>
            <person name="Yu Y."/>
        </authorList>
    </citation>
    <scope>NUCLEOTIDE SEQUENCE [LARGE SCALE GENOMIC DNA]</scope>
    <source>
        <strain evidence="6 7">HQ09</strain>
    </source>
</reference>
<dbReference type="Pfam" id="PF00990">
    <property type="entry name" value="GGDEF"/>
    <property type="match status" value="1"/>
</dbReference>
<evidence type="ECO:0000256" key="2">
    <source>
        <dbReference type="ARBA" id="ARBA00034247"/>
    </source>
</evidence>
<comment type="catalytic activity">
    <reaction evidence="2">
        <text>2 GTP = 3',3'-c-di-GMP + 2 diphosphate</text>
        <dbReference type="Rhea" id="RHEA:24898"/>
        <dbReference type="ChEBI" id="CHEBI:33019"/>
        <dbReference type="ChEBI" id="CHEBI:37565"/>
        <dbReference type="ChEBI" id="CHEBI:58805"/>
        <dbReference type="EC" id="2.7.7.65"/>
    </reaction>
</comment>
<keyword evidence="7" id="KW-1185">Reference proteome</keyword>
<dbReference type="SMART" id="SM00267">
    <property type="entry name" value="GGDEF"/>
    <property type="match status" value="1"/>
</dbReference>
<accession>A0A7L9WLJ1</accession>
<dbReference type="PANTHER" id="PTHR45138:SF9">
    <property type="entry name" value="DIGUANYLATE CYCLASE DGCM-RELATED"/>
    <property type="match status" value="1"/>
</dbReference>
<dbReference type="Gene3D" id="3.30.70.270">
    <property type="match status" value="1"/>
</dbReference>
<dbReference type="SMART" id="SM00448">
    <property type="entry name" value="REC"/>
    <property type="match status" value="1"/>
</dbReference>
<protein>
    <recommendedName>
        <fullName evidence="1">diguanylate cyclase</fullName>
        <ecNumber evidence="1">2.7.7.65</ecNumber>
    </recommendedName>
</protein>
<dbReference type="SUPFAM" id="SSF52172">
    <property type="entry name" value="CheY-like"/>
    <property type="match status" value="2"/>
</dbReference>
<dbReference type="EMBL" id="CP045201">
    <property type="protein sequence ID" value="QOL80793.1"/>
    <property type="molecule type" value="Genomic_DNA"/>
</dbReference>
<evidence type="ECO:0000259" key="4">
    <source>
        <dbReference type="PROSITE" id="PS50110"/>
    </source>
</evidence>
<dbReference type="InterPro" id="IPR029787">
    <property type="entry name" value="Nucleotide_cyclase"/>
</dbReference>
<dbReference type="InterPro" id="IPR001789">
    <property type="entry name" value="Sig_transdc_resp-reg_receiver"/>
</dbReference>